<keyword evidence="3" id="KW-1185">Reference proteome</keyword>
<gene>
    <name evidence="2" type="ORF">NS334_11400</name>
</gene>
<keyword evidence="1" id="KW-1133">Transmembrane helix</keyword>
<dbReference type="GO" id="GO:0005886">
    <property type="term" value="C:plasma membrane"/>
    <property type="evidence" value="ECO:0007669"/>
    <property type="project" value="TreeGrafter"/>
</dbReference>
<dbReference type="InterPro" id="IPR037185">
    <property type="entry name" value="EmrE-like"/>
</dbReference>
<dbReference type="EMBL" id="LDTB01000046">
    <property type="protein sequence ID" value="KTT70837.1"/>
    <property type="molecule type" value="Genomic_DNA"/>
</dbReference>
<feature type="transmembrane region" description="Helical" evidence="1">
    <location>
        <begin position="16"/>
        <end position="34"/>
    </location>
</feature>
<evidence type="ECO:0000256" key="1">
    <source>
        <dbReference type="SAM" id="Phobius"/>
    </source>
</evidence>
<evidence type="ECO:0000313" key="2">
    <source>
        <dbReference type="EMBL" id="KTT70837.1"/>
    </source>
</evidence>
<dbReference type="Proteomes" id="UP000074310">
    <property type="component" value="Unassembled WGS sequence"/>
</dbReference>
<name>A0A147I098_9SPHN</name>
<organism evidence="2 3">
    <name type="scientific">Sphingomonas endophytica</name>
    <dbReference type="NCBI Taxonomy" id="869719"/>
    <lineage>
        <taxon>Bacteria</taxon>
        <taxon>Pseudomonadati</taxon>
        <taxon>Pseudomonadota</taxon>
        <taxon>Alphaproteobacteria</taxon>
        <taxon>Sphingomonadales</taxon>
        <taxon>Sphingomonadaceae</taxon>
        <taxon>Sphingomonas</taxon>
    </lineage>
</organism>
<dbReference type="Pfam" id="PF04657">
    <property type="entry name" value="DMT_YdcZ"/>
    <property type="match status" value="1"/>
</dbReference>
<accession>A0A147I098</accession>
<dbReference type="PANTHER" id="PTHR34821:SF2">
    <property type="entry name" value="INNER MEMBRANE PROTEIN YDCZ"/>
    <property type="match status" value="1"/>
</dbReference>
<protein>
    <submittedName>
        <fullName evidence="2">Uncharacterized protein</fullName>
    </submittedName>
</protein>
<feature type="transmembrane region" description="Helical" evidence="1">
    <location>
        <begin position="46"/>
        <end position="70"/>
    </location>
</feature>
<dbReference type="SUPFAM" id="SSF103481">
    <property type="entry name" value="Multidrug resistance efflux transporter EmrE"/>
    <property type="match status" value="1"/>
</dbReference>
<feature type="transmembrane region" description="Helical" evidence="1">
    <location>
        <begin position="82"/>
        <end position="101"/>
    </location>
</feature>
<evidence type="ECO:0000313" key="3">
    <source>
        <dbReference type="Proteomes" id="UP000074310"/>
    </source>
</evidence>
<comment type="caution">
    <text evidence="2">The sequence shown here is derived from an EMBL/GenBank/DDBJ whole genome shotgun (WGS) entry which is preliminary data.</text>
</comment>
<dbReference type="PANTHER" id="PTHR34821">
    <property type="entry name" value="INNER MEMBRANE PROTEIN YDCZ"/>
    <property type="match status" value="1"/>
</dbReference>
<keyword evidence="1" id="KW-0812">Transmembrane</keyword>
<reference evidence="2 3" key="1">
    <citation type="journal article" date="2016" name="Front. Microbiol.">
        <title>Genomic Resource of Rice Seed Associated Bacteria.</title>
        <authorList>
            <person name="Midha S."/>
            <person name="Bansal K."/>
            <person name="Sharma S."/>
            <person name="Kumar N."/>
            <person name="Patil P.P."/>
            <person name="Chaudhry V."/>
            <person name="Patil P.B."/>
        </authorList>
    </citation>
    <scope>NUCLEOTIDE SEQUENCE [LARGE SCALE GENOMIC DNA]</scope>
    <source>
        <strain evidence="2 3">NS334</strain>
    </source>
</reference>
<dbReference type="InterPro" id="IPR006750">
    <property type="entry name" value="YdcZ"/>
</dbReference>
<feature type="transmembrane region" description="Helical" evidence="1">
    <location>
        <begin position="108"/>
        <end position="126"/>
    </location>
</feature>
<dbReference type="AlphaFoldDB" id="A0A147I098"/>
<feature type="transmembrane region" description="Helical" evidence="1">
    <location>
        <begin position="138"/>
        <end position="157"/>
    </location>
</feature>
<sequence>MRAWRCCDRGEGEENLAGVLPIIIVVFAGLGLAVQPPTNAALARTAGSVWLAALVSFTVGTATLLIVWAIDRTPLSALKGAPWWAWLGGLYGAAFVAALAYAAPRLGIAAALSIAIASQLAAALTLDHFGLLQLPHQPVTLTKLAGIALVLIGVIVFRRG</sequence>
<dbReference type="PATRIC" id="fig|869719.3.peg.2224"/>
<proteinExistence type="predicted"/>
<keyword evidence="1" id="KW-0472">Membrane</keyword>